<protein>
    <submittedName>
        <fullName evidence="2">Uncharacterized protein</fullName>
    </submittedName>
</protein>
<organism evidence="2">
    <name type="scientific">Salvia splendens</name>
    <name type="common">Scarlet sage</name>
    <dbReference type="NCBI Taxonomy" id="180675"/>
    <lineage>
        <taxon>Eukaryota</taxon>
        <taxon>Viridiplantae</taxon>
        <taxon>Streptophyta</taxon>
        <taxon>Embryophyta</taxon>
        <taxon>Tracheophyta</taxon>
        <taxon>Spermatophyta</taxon>
        <taxon>Magnoliopsida</taxon>
        <taxon>eudicotyledons</taxon>
        <taxon>Gunneridae</taxon>
        <taxon>Pentapetalae</taxon>
        <taxon>asterids</taxon>
        <taxon>lamiids</taxon>
        <taxon>Lamiales</taxon>
        <taxon>Lamiaceae</taxon>
        <taxon>Nepetoideae</taxon>
        <taxon>Mentheae</taxon>
        <taxon>Salviinae</taxon>
        <taxon>Salvia</taxon>
        <taxon>Salvia subgen. Calosphace</taxon>
        <taxon>core Calosphace</taxon>
    </lineage>
</organism>
<dbReference type="AlphaFoldDB" id="A0A8X8W121"/>
<keyword evidence="1" id="KW-1133">Transmembrane helix</keyword>
<proteinExistence type="predicted"/>
<sequence length="147" mass="16413">MNTMFRISSWVQMKDVLRATWLRFCKFVKFTPPVRTSLREKAIAVAGRVTTVTDRESSKVSCPVCLDVMKASDSVDLSMTLALHLSLWHPDDVKLQWDIMQRKKESSVHFPSLIIGVGVAVGFGALVAISAKNRTQKLHVKVGGRQS</sequence>
<keyword evidence="3" id="KW-1185">Reference proteome</keyword>
<reference evidence="2" key="2">
    <citation type="submission" date="2020-08" db="EMBL/GenBank/DDBJ databases">
        <title>Plant Genome Project.</title>
        <authorList>
            <person name="Zhang R.-G."/>
        </authorList>
    </citation>
    <scope>NUCLEOTIDE SEQUENCE</scope>
    <source>
        <strain evidence="2">Huo1</strain>
        <tissue evidence="2">Leaf</tissue>
    </source>
</reference>
<keyword evidence="1" id="KW-0472">Membrane</keyword>
<evidence type="ECO:0000313" key="2">
    <source>
        <dbReference type="EMBL" id="KAG6386063.1"/>
    </source>
</evidence>
<dbReference type="EMBL" id="PNBA02000022">
    <property type="protein sequence ID" value="KAG6386063.1"/>
    <property type="molecule type" value="Genomic_DNA"/>
</dbReference>
<comment type="caution">
    <text evidence="2">The sequence shown here is derived from an EMBL/GenBank/DDBJ whole genome shotgun (WGS) entry which is preliminary data.</text>
</comment>
<keyword evidence="1" id="KW-0812">Transmembrane</keyword>
<evidence type="ECO:0000256" key="1">
    <source>
        <dbReference type="SAM" id="Phobius"/>
    </source>
</evidence>
<feature type="transmembrane region" description="Helical" evidence="1">
    <location>
        <begin position="110"/>
        <end position="131"/>
    </location>
</feature>
<gene>
    <name evidence="2" type="ORF">SASPL_154949</name>
</gene>
<dbReference type="Proteomes" id="UP000298416">
    <property type="component" value="Unassembled WGS sequence"/>
</dbReference>
<reference evidence="2" key="1">
    <citation type="submission" date="2018-01" db="EMBL/GenBank/DDBJ databases">
        <authorList>
            <person name="Mao J.F."/>
        </authorList>
    </citation>
    <scope>NUCLEOTIDE SEQUENCE</scope>
    <source>
        <strain evidence="2">Huo1</strain>
        <tissue evidence="2">Leaf</tissue>
    </source>
</reference>
<accession>A0A8X8W121</accession>
<evidence type="ECO:0000313" key="3">
    <source>
        <dbReference type="Proteomes" id="UP000298416"/>
    </source>
</evidence>
<name>A0A8X8W121_SALSN</name>